<dbReference type="RefSeq" id="WP_019245023.1">
    <property type="nucleotide sequence ID" value="NZ_CAPH01000006.1"/>
</dbReference>
<keyword evidence="5" id="KW-0326">Glycosidase</keyword>
<dbReference type="GeneID" id="82890465"/>
<dbReference type="Gene3D" id="3.30.379.10">
    <property type="entry name" value="Chitobiase/beta-hexosaminidase domain 2-like"/>
    <property type="match status" value="1"/>
</dbReference>
<dbReference type="CDD" id="cd06563">
    <property type="entry name" value="GH20_chitobiase-like"/>
    <property type="match status" value="1"/>
</dbReference>
<protein>
    <recommendedName>
        <fullName evidence="3">beta-N-acetylhexosaminidase</fullName>
        <ecNumber evidence="3">3.2.1.52</ecNumber>
    </recommendedName>
</protein>
<comment type="similarity">
    <text evidence="2">Belongs to the glycosyl hydrolase 20 family.</text>
</comment>
<evidence type="ECO:0000313" key="10">
    <source>
        <dbReference type="Proteomes" id="UP001059295"/>
    </source>
</evidence>
<evidence type="ECO:0000313" key="9">
    <source>
        <dbReference type="EMBL" id="UWN57570.1"/>
    </source>
</evidence>
<comment type="catalytic activity">
    <reaction evidence="1">
        <text>Hydrolysis of terminal non-reducing N-acetyl-D-hexosamine residues in N-acetyl-beta-D-hexosaminides.</text>
        <dbReference type="EC" id="3.2.1.52"/>
    </reaction>
</comment>
<evidence type="ECO:0000256" key="5">
    <source>
        <dbReference type="ARBA" id="ARBA00023295"/>
    </source>
</evidence>
<dbReference type="PRINTS" id="PR00738">
    <property type="entry name" value="GLHYDRLASE20"/>
</dbReference>
<dbReference type="PANTHER" id="PTHR22600:SF57">
    <property type="entry name" value="BETA-N-ACETYLHEXOSAMINIDASE"/>
    <property type="match status" value="1"/>
</dbReference>
<proteinExistence type="inferred from homology"/>
<feature type="domain" description="Beta-hexosaminidase bacterial type N-terminal" evidence="7">
    <location>
        <begin position="22"/>
        <end position="149"/>
    </location>
</feature>
<dbReference type="Gene3D" id="3.20.20.80">
    <property type="entry name" value="Glycosidases"/>
    <property type="match status" value="1"/>
</dbReference>
<reference evidence="9" key="1">
    <citation type="journal article" date="2022" name="Cell">
        <title>Design, construction, and in vivo augmentation of a complex gut microbiome.</title>
        <authorList>
            <person name="Cheng A.G."/>
            <person name="Ho P.Y."/>
            <person name="Aranda-Diaz A."/>
            <person name="Jain S."/>
            <person name="Yu F.B."/>
            <person name="Meng X."/>
            <person name="Wang M."/>
            <person name="Iakiviak M."/>
            <person name="Nagashima K."/>
            <person name="Zhao A."/>
            <person name="Murugkar P."/>
            <person name="Patil A."/>
            <person name="Atabakhsh K."/>
            <person name="Weakley A."/>
            <person name="Yan J."/>
            <person name="Brumbaugh A.R."/>
            <person name="Higginbottom S."/>
            <person name="Dimas A."/>
            <person name="Shiver A.L."/>
            <person name="Deutschbauer A."/>
            <person name="Neff N."/>
            <person name="Sonnenburg J.L."/>
            <person name="Huang K.C."/>
            <person name="Fischbach M.A."/>
        </authorList>
    </citation>
    <scope>NUCLEOTIDE SEQUENCE</scope>
    <source>
        <strain evidence="9">AP11</strain>
    </source>
</reference>
<sequence>MKNKFVLTLVWLLTTAAALGQNLIPLPNRADRRDGSFLLTRHTEIVSPDFPGLADYLNDHLERLTGYRLPVTEHLRGVRQIVISRKSELPSEGYTLDVTIPQIRIEGRDYAGAFYALQTLFQLLPASVYDTAAPGRAETVEIPGYLIEDSPRFPYRGVMLDVSRTYFDKETVIAYIDWMARHKLNRLHWHLTDDNGWRIEIKKYPELTSKGAWRGPGEALPPSYGSGERRYGGYFTQDDVREIVRFAASRAVEIIPEIDLPGHSQTLTSVYPETFCLKTGEDYPPEEMRNVLCAGREENFAMLRDILTELASLFPSKYIHIGGDEVSTKYWSNCPRCKALMQTEGMRKVSEIQSYFVRRLETIVRETGKSCAAWNEVLEDNRPDKSTLIYAWKDTAACAEAVRAGQPVVMMPAQYCYIDMKQSRWERGHTWAWLVDTRRVYSFDPDDTGIGGCRPELVLGIEAAQWAELLDRPERFVEYQGYPRLCALAEAGWTEKGRRNWNDFYARLTSGHLDRLSAMGIRFRMFPPEADYRDGTITVRSTHPDGEVRYTNDSSEPTLASALYEGPIRTKNPERYLFRTFYGEGHSPAVPATADTTVALGAGSERTVRIPLERYVDRNGLWLLSVSQQQDNAKIDRMEVNGPDTAYTIIRNGQKTNPFNDLRLYIDERNRTADLILALSNRSQRSDTLTLGLRPSPYIEPPVRVTSSLVPSKRFPLRNASDYHFGTYTRVASPCKAGDYILFTFEEPVDCESVDLRTGIPNVTRYIVTKGRVAWSSDGRSFIEAGPLNESGQIVWKPHKPVRAIRVSIEDSNGETAVCWQDLRITSTR</sequence>
<dbReference type="Pfam" id="PF00728">
    <property type="entry name" value="Glyco_hydro_20"/>
    <property type="match status" value="1"/>
</dbReference>
<evidence type="ECO:0000259" key="8">
    <source>
        <dbReference type="Pfam" id="PF13290"/>
    </source>
</evidence>
<organism evidence="9 10">
    <name type="scientific">Alistipes ihumii AP11</name>
    <dbReference type="NCBI Taxonomy" id="1211813"/>
    <lineage>
        <taxon>Bacteria</taxon>
        <taxon>Pseudomonadati</taxon>
        <taxon>Bacteroidota</taxon>
        <taxon>Bacteroidia</taxon>
        <taxon>Bacteroidales</taxon>
        <taxon>Rikenellaceae</taxon>
        <taxon>Alistipes</taxon>
    </lineage>
</organism>
<evidence type="ECO:0000256" key="3">
    <source>
        <dbReference type="ARBA" id="ARBA00012663"/>
    </source>
</evidence>
<evidence type="ECO:0000256" key="2">
    <source>
        <dbReference type="ARBA" id="ARBA00006285"/>
    </source>
</evidence>
<dbReference type="InterPro" id="IPR017853">
    <property type="entry name" value="GH"/>
</dbReference>
<evidence type="ECO:0000256" key="1">
    <source>
        <dbReference type="ARBA" id="ARBA00001231"/>
    </source>
</evidence>
<keyword evidence="10" id="KW-1185">Reference proteome</keyword>
<dbReference type="EMBL" id="CP102294">
    <property type="protein sequence ID" value="UWN57570.1"/>
    <property type="molecule type" value="Genomic_DNA"/>
</dbReference>
<dbReference type="InterPro" id="IPR015883">
    <property type="entry name" value="Glyco_hydro_20_cat"/>
</dbReference>
<evidence type="ECO:0000256" key="4">
    <source>
        <dbReference type="ARBA" id="ARBA00022801"/>
    </source>
</evidence>
<name>A0ABY5V032_9BACT</name>
<dbReference type="Pfam" id="PF02838">
    <property type="entry name" value="Glyco_hydro_20b"/>
    <property type="match status" value="1"/>
</dbReference>
<dbReference type="SUPFAM" id="SSF51445">
    <property type="entry name" value="(Trans)glycosidases"/>
    <property type="match status" value="1"/>
</dbReference>
<dbReference type="Pfam" id="PF13290">
    <property type="entry name" value="CHB_HEX_C_1"/>
    <property type="match status" value="1"/>
</dbReference>
<dbReference type="PANTHER" id="PTHR22600">
    <property type="entry name" value="BETA-HEXOSAMINIDASE"/>
    <property type="match status" value="1"/>
</dbReference>
<dbReference type="InterPro" id="IPR025705">
    <property type="entry name" value="Beta_hexosaminidase_sua/sub"/>
</dbReference>
<feature type="domain" description="GH29D-like beta-sandwich" evidence="8">
    <location>
        <begin position="530"/>
        <end position="587"/>
    </location>
</feature>
<dbReference type="InterPro" id="IPR029018">
    <property type="entry name" value="Hex-like_dom2"/>
</dbReference>
<feature type="domain" description="Glycoside hydrolase family 20 catalytic" evidence="6">
    <location>
        <begin position="153"/>
        <end position="495"/>
    </location>
</feature>
<dbReference type="SUPFAM" id="SSF55545">
    <property type="entry name" value="beta-N-acetylhexosaminidase-like domain"/>
    <property type="match status" value="1"/>
</dbReference>
<evidence type="ECO:0000259" key="6">
    <source>
        <dbReference type="Pfam" id="PF00728"/>
    </source>
</evidence>
<accession>A0ABY5V032</accession>
<dbReference type="Proteomes" id="UP001059295">
    <property type="component" value="Chromosome"/>
</dbReference>
<evidence type="ECO:0000259" key="7">
    <source>
        <dbReference type="Pfam" id="PF02838"/>
    </source>
</evidence>
<dbReference type="InterPro" id="IPR059177">
    <property type="entry name" value="GH29D-like_dom"/>
</dbReference>
<keyword evidence="4" id="KW-0378">Hydrolase</keyword>
<gene>
    <name evidence="9" type="ORF">NQ491_01985</name>
</gene>
<dbReference type="EC" id="3.2.1.52" evidence="3"/>
<dbReference type="InterPro" id="IPR015882">
    <property type="entry name" value="HEX_bac_N"/>
</dbReference>